<protein>
    <submittedName>
        <fullName evidence="1">Uncharacterized protein</fullName>
    </submittedName>
</protein>
<evidence type="ECO:0000313" key="2">
    <source>
        <dbReference type="Proteomes" id="UP000717364"/>
    </source>
</evidence>
<keyword evidence="2" id="KW-1185">Reference proteome</keyword>
<gene>
    <name evidence="1" type="ORF">IXB50_12660</name>
</gene>
<name>A0A947DH33_9CYAN</name>
<organism evidence="1 2">
    <name type="scientific">Leptothoe spongobia TAU-MAC 1115</name>
    <dbReference type="NCBI Taxonomy" id="1967444"/>
    <lineage>
        <taxon>Bacteria</taxon>
        <taxon>Bacillati</taxon>
        <taxon>Cyanobacteriota</taxon>
        <taxon>Cyanophyceae</taxon>
        <taxon>Nodosilineales</taxon>
        <taxon>Cymatolegaceae</taxon>
        <taxon>Leptothoe</taxon>
        <taxon>Leptothoe spongobia</taxon>
    </lineage>
</organism>
<dbReference type="RefSeq" id="WP_215609342.1">
    <property type="nucleotide sequence ID" value="NZ_JADOES010000023.1"/>
</dbReference>
<proteinExistence type="predicted"/>
<comment type="caution">
    <text evidence="1">The sequence shown here is derived from an EMBL/GenBank/DDBJ whole genome shotgun (WGS) entry which is preliminary data.</text>
</comment>
<evidence type="ECO:0000313" key="1">
    <source>
        <dbReference type="EMBL" id="MBT9316274.1"/>
    </source>
</evidence>
<accession>A0A947DH33</accession>
<reference evidence="1" key="1">
    <citation type="submission" date="2020-11" db="EMBL/GenBank/DDBJ databases">
        <authorList>
            <person name="Konstantinou D."/>
            <person name="Gkelis S."/>
            <person name="Popin R."/>
            <person name="Fewer D."/>
            <person name="Sivonen K."/>
        </authorList>
    </citation>
    <scope>NUCLEOTIDE SEQUENCE</scope>
    <source>
        <strain evidence="1">TAU-MAC 1115</strain>
    </source>
</reference>
<dbReference type="AlphaFoldDB" id="A0A947DH33"/>
<dbReference type="Proteomes" id="UP000717364">
    <property type="component" value="Unassembled WGS sequence"/>
</dbReference>
<sequence>MADQLQAYTELFDHLPFKWFKETRLTQSGPFHDLIWALAGAIATARCSIEAARGQAIPSLSSDIWLSLHMLGIGLDRGASETDERGRARYALEFSHTRNTREGLLRIIEFYSGLEQGEFRLETDFAAGQYGALRTVIDAPTKAWPDIDFGWLDTLGQHYVANGIQVSVDIDLKCLRSLRFPVYEYVTPFPMAWGQLGPLYERPAFIDERRLRISRNQLAFMQDSAWASEKALATDRFEITHNQGQPGNQYFYLRGDCEEVNGQCTPYICIDYLPSVVNDADFVSSLARPIRLDGFDYWDTFPRCGAQVQIRQESSTIEINGAPPLDVFSTLPEQENYEISPVSLDEAITLLSADDYSLPTLTIEYSSVLIAGQQFGQLSRFTYCAETIVLPVNEEIEIPDYLTVSFEEYRPVVAQFESSWHVRGNYHAISLYSLEPVEEVAAADMLLDSVDDSPPGIEFKDTPPLVADFLEYQGYWFVYGADLSTVSQVCDDTTQLVKSGFIPNVNAIFTRGEIAEFLEVIGVTITAQENSALELLGAGPWELKLGIGDARWGDIPPAGTSRITQPIATHYPSSVWWFDPDSGEKSQAPIIGLDGNAYLAVEFLFEFKDTQLIRELELTIGYAPPVFLVSLPDPDAVSLPDAMSLPASDSLSLVEPSSEYEIEQFPILDVADYRRMAKVDASGNLGIIYKIAARLSDSNEIIDPTEQLLLPAFRAGQSATGDPLRDQDYLIAA</sequence>
<dbReference type="EMBL" id="JADOES010000023">
    <property type="protein sequence ID" value="MBT9316274.1"/>
    <property type="molecule type" value="Genomic_DNA"/>
</dbReference>
<reference evidence="1" key="2">
    <citation type="journal article" date="2021" name="Mar. Drugs">
        <title>Genome Reduction and Secondary Metabolism of the Marine Sponge-Associated Cyanobacterium Leptothoe.</title>
        <authorList>
            <person name="Konstantinou D."/>
            <person name="Popin R.V."/>
            <person name="Fewer D.P."/>
            <person name="Sivonen K."/>
            <person name="Gkelis S."/>
        </authorList>
    </citation>
    <scope>NUCLEOTIDE SEQUENCE</scope>
    <source>
        <strain evidence="1">TAU-MAC 1115</strain>
    </source>
</reference>